<protein>
    <recommendedName>
        <fullName evidence="1">HNH nuclease domain-containing protein</fullName>
    </recommendedName>
</protein>
<organism evidence="2 3">
    <name type="scientific">Comamonas odontotermitis</name>
    <dbReference type="NCBI Taxonomy" id="379895"/>
    <lineage>
        <taxon>Bacteria</taxon>
        <taxon>Pseudomonadati</taxon>
        <taxon>Pseudomonadota</taxon>
        <taxon>Betaproteobacteria</taxon>
        <taxon>Burkholderiales</taxon>
        <taxon>Comamonadaceae</taxon>
        <taxon>Comamonas</taxon>
    </lineage>
</organism>
<dbReference type="Proteomes" id="UP000562492">
    <property type="component" value="Unassembled WGS sequence"/>
</dbReference>
<evidence type="ECO:0000313" key="3">
    <source>
        <dbReference type="Proteomes" id="UP000562492"/>
    </source>
</evidence>
<reference evidence="2 3" key="1">
    <citation type="submission" date="2020-08" db="EMBL/GenBank/DDBJ databases">
        <title>Functional genomics of gut bacteria from endangered species of beetles.</title>
        <authorList>
            <person name="Carlos-Shanley C."/>
        </authorList>
    </citation>
    <scope>NUCLEOTIDE SEQUENCE [LARGE SCALE GENOMIC DNA]</scope>
    <source>
        <strain evidence="2 3">S00124</strain>
    </source>
</reference>
<comment type="caution">
    <text evidence="2">The sequence shown here is derived from an EMBL/GenBank/DDBJ whole genome shotgun (WGS) entry which is preliminary data.</text>
</comment>
<dbReference type="SMART" id="SM00507">
    <property type="entry name" value="HNHc"/>
    <property type="match status" value="1"/>
</dbReference>
<proteinExistence type="predicted"/>
<dbReference type="InterPro" id="IPR002711">
    <property type="entry name" value="HNH"/>
</dbReference>
<dbReference type="Pfam" id="PF01844">
    <property type="entry name" value="HNH"/>
    <property type="match status" value="1"/>
</dbReference>
<keyword evidence="3" id="KW-1185">Reference proteome</keyword>
<feature type="domain" description="HNH nuclease" evidence="1">
    <location>
        <begin position="152"/>
        <end position="203"/>
    </location>
</feature>
<accession>A0ABR6RJ54</accession>
<sequence length="210" mass="23422">MNFRLKGRHSVILMSVRPNSPYRDEVREGGTVLIYEGHDVAKTQGISDPKLLDQPMTSNRGALTENGKFHRAAQHFKSGDKGPDIVQVYEKIKEGIWADNGFFHLVDSWVENDGVRNVCKFKLVAIESVSDVAAAEEMSNNIVERSRIIPTHVKLEVWKRDGGKCVTCGATDELHFDHILPFSKGGTSLKAENVQLLCVRHNLGKSAKIQ</sequence>
<dbReference type="InterPro" id="IPR003615">
    <property type="entry name" value="HNH_nuc"/>
</dbReference>
<dbReference type="RefSeq" id="WP_221452101.1">
    <property type="nucleotide sequence ID" value="NZ_JACHKZ010000025.1"/>
</dbReference>
<dbReference type="EMBL" id="JACHKZ010000025">
    <property type="protein sequence ID" value="MBB6579209.1"/>
    <property type="molecule type" value="Genomic_DNA"/>
</dbReference>
<dbReference type="Gene3D" id="1.10.30.50">
    <property type="match status" value="1"/>
</dbReference>
<evidence type="ECO:0000259" key="1">
    <source>
        <dbReference type="SMART" id="SM00507"/>
    </source>
</evidence>
<evidence type="ECO:0000313" key="2">
    <source>
        <dbReference type="EMBL" id="MBB6579209.1"/>
    </source>
</evidence>
<name>A0ABR6RJ54_9BURK</name>
<gene>
    <name evidence="2" type="ORF">HNP33_003319</name>
</gene>